<dbReference type="Proteomes" id="UP000197424">
    <property type="component" value="Chromosome"/>
</dbReference>
<reference evidence="4" key="1">
    <citation type="submission" date="2017-06" db="EMBL/GenBank/DDBJ databases">
        <title>Whole genome sequence of Laribacter hongkongensis LHGZ1.</title>
        <authorList>
            <person name="Chen D."/>
            <person name="Wu H."/>
            <person name="Chen J."/>
        </authorList>
    </citation>
    <scope>NUCLEOTIDE SEQUENCE [LARGE SCALE GENOMIC DNA]</scope>
    <source>
        <strain evidence="4">LHGZ1</strain>
    </source>
</reference>
<dbReference type="Pfam" id="PF01261">
    <property type="entry name" value="AP_endonuc_2"/>
    <property type="match status" value="1"/>
</dbReference>
<accession>A0A248LFJ1</accession>
<sequence>MPRLAANLSLLFADRPLPERFAAARRAGFDEVEIQFPYSHSIPELATACQAAGVRVVLINLPAGDLMQGGDGLACVPAQTDAFVDALQQGLAYATALDVQCVNVLAGRLPAGVSRQQALATLTGRLQLACRTFAPHGITVTCEAINPLDMPRFLVNDCDDMEALRQAVGCDNFGLQFDIYHMARQQHDVTALLEKHAAHIVHIQFADCPGRGAPGTGTLDFKRIFMKIREIGYRGSVAAELLDPDGTFTTSRCNF</sequence>
<dbReference type="GO" id="GO:0008903">
    <property type="term" value="F:hydroxypyruvate isomerase activity"/>
    <property type="evidence" value="ECO:0007669"/>
    <property type="project" value="TreeGrafter"/>
</dbReference>
<evidence type="ECO:0000256" key="2">
    <source>
        <dbReference type="PIRNR" id="PIRNR006241"/>
    </source>
</evidence>
<protein>
    <submittedName>
        <fullName evidence="3">Hydroxypyruvate isomerase</fullName>
    </submittedName>
</protein>
<dbReference type="EMBL" id="CP022115">
    <property type="protein sequence ID" value="ASJ23580.1"/>
    <property type="molecule type" value="Genomic_DNA"/>
</dbReference>
<dbReference type="SUPFAM" id="SSF51658">
    <property type="entry name" value="Xylose isomerase-like"/>
    <property type="match status" value="1"/>
</dbReference>
<dbReference type="AlphaFoldDB" id="A0A248LFJ1"/>
<dbReference type="OrthoDB" id="9786584at2"/>
<evidence type="ECO:0000313" key="4">
    <source>
        <dbReference type="Proteomes" id="UP000197424"/>
    </source>
</evidence>
<gene>
    <name evidence="3" type="ORF">LHGZ1_0749</name>
</gene>
<dbReference type="PANTHER" id="PTHR43489:SF6">
    <property type="entry name" value="HYDROXYPYRUVATE ISOMERASE-RELATED"/>
    <property type="match status" value="1"/>
</dbReference>
<dbReference type="InterPro" id="IPR013022">
    <property type="entry name" value="Xyl_isomerase-like_TIM-brl"/>
</dbReference>
<dbReference type="GO" id="GO:0046487">
    <property type="term" value="P:glyoxylate metabolic process"/>
    <property type="evidence" value="ECO:0007669"/>
    <property type="project" value="TreeGrafter"/>
</dbReference>
<dbReference type="PANTHER" id="PTHR43489">
    <property type="entry name" value="ISOMERASE"/>
    <property type="match status" value="1"/>
</dbReference>
<evidence type="ECO:0000256" key="1">
    <source>
        <dbReference type="ARBA" id="ARBA00023235"/>
    </source>
</evidence>
<comment type="similarity">
    <text evidence="2">Belongs to the hyi family.</text>
</comment>
<proteinExistence type="inferred from homology"/>
<dbReference type="InterPro" id="IPR036237">
    <property type="entry name" value="Xyl_isomerase-like_sf"/>
</dbReference>
<evidence type="ECO:0000313" key="3">
    <source>
        <dbReference type="EMBL" id="ASJ23580.1"/>
    </source>
</evidence>
<dbReference type="InterPro" id="IPR026040">
    <property type="entry name" value="HyI-like"/>
</dbReference>
<dbReference type="InterPro" id="IPR050417">
    <property type="entry name" value="Sugar_Epim/Isomerase"/>
</dbReference>
<name>A0A248LFJ1_9NEIS</name>
<dbReference type="RefSeq" id="WP_088860177.1">
    <property type="nucleotide sequence ID" value="NZ_CP022115.1"/>
</dbReference>
<keyword evidence="1 2" id="KW-0413">Isomerase</keyword>
<organism evidence="3 4">
    <name type="scientific">Laribacter hongkongensis</name>
    <dbReference type="NCBI Taxonomy" id="168471"/>
    <lineage>
        <taxon>Bacteria</taxon>
        <taxon>Pseudomonadati</taxon>
        <taxon>Pseudomonadota</taxon>
        <taxon>Betaproteobacteria</taxon>
        <taxon>Neisseriales</taxon>
        <taxon>Aquaspirillaceae</taxon>
        <taxon>Laribacter</taxon>
    </lineage>
</organism>
<dbReference type="PIRSF" id="PIRSF006241">
    <property type="entry name" value="HyI"/>
    <property type="match status" value="1"/>
</dbReference>
<dbReference type="Gene3D" id="3.20.20.150">
    <property type="entry name" value="Divalent-metal-dependent TIM barrel enzymes"/>
    <property type="match status" value="1"/>
</dbReference>
<keyword evidence="3" id="KW-0670">Pyruvate</keyword>